<evidence type="ECO:0000256" key="1">
    <source>
        <dbReference type="SAM" id="Phobius"/>
    </source>
</evidence>
<keyword evidence="1" id="KW-0472">Membrane</keyword>
<gene>
    <name evidence="2" type="ORF">LCGC14_0549450</name>
</gene>
<organism evidence="2">
    <name type="scientific">marine sediment metagenome</name>
    <dbReference type="NCBI Taxonomy" id="412755"/>
    <lineage>
        <taxon>unclassified sequences</taxon>
        <taxon>metagenomes</taxon>
        <taxon>ecological metagenomes</taxon>
    </lineage>
</organism>
<accession>A0A0F9RV64</accession>
<keyword evidence="1" id="KW-0812">Transmembrane</keyword>
<dbReference type="EMBL" id="LAZR01000750">
    <property type="protein sequence ID" value="KKN58709.1"/>
    <property type="molecule type" value="Genomic_DNA"/>
</dbReference>
<evidence type="ECO:0000313" key="2">
    <source>
        <dbReference type="EMBL" id="KKN58709.1"/>
    </source>
</evidence>
<name>A0A0F9RV64_9ZZZZ</name>
<proteinExistence type="predicted"/>
<dbReference type="AlphaFoldDB" id="A0A0F9RV64"/>
<reference evidence="2" key="1">
    <citation type="journal article" date="2015" name="Nature">
        <title>Complex archaea that bridge the gap between prokaryotes and eukaryotes.</title>
        <authorList>
            <person name="Spang A."/>
            <person name="Saw J.H."/>
            <person name="Jorgensen S.L."/>
            <person name="Zaremba-Niedzwiedzka K."/>
            <person name="Martijn J."/>
            <person name="Lind A.E."/>
            <person name="van Eijk R."/>
            <person name="Schleper C."/>
            <person name="Guy L."/>
            <person name="Ettema T.J."/>
        </authorList>
    </citation>
    <scope>NUCLEOTIDE SEQUENCE</scope>
</reference>
<protein>
    <submittedName>
        <fullName evidence="2">Uncharacterized protein</fullName>
    </submittedName>
</protein>
<keyword evidence="1" id="KW-1133">Transmembrane helix</keyword>
<sequence>MAKKKKNPKHTEAVRRKTDAAAEMSKIGLSLNDDIAIVGFVFSHLAISHLTYLGINSINRFCKTYTGVDICLFSQHIIQPCVPLLCPAFNISDLLRWYHYPLIATSIGTTIEALSSNAPVVYHYAFDPEFIDKPHRESSDLKPAFCDPRVRVIVRHESHKKLIEEEFGIKVCAIIIPDCDIGALVKFVLMEMKNGN</sequence>
<feature type="transmembrane region" description="Helical" evidence="1">
    <location>
        <begin position="35"/>
        <end position="55"/>
    </location>
</feature>
<comment type="caution">
    <text evidence="2">The sequence shown here is derived from an EMBL/GenBank/DDBJ whole genome shotgun (WGS) entry which is preliminary data.</text>
</comment>